<dbReference type="Proteomes" id="UP000249829">
    <property type="component" value="Unassembled WGS sequence"/>
</dbReference>
<protein>
    <recommendedName>
        <fullName evidence="8">Dynamin family protein</fullName>
    </recommendedName>
</protein>
<dbReference type="OMA" id="IMCSMPM"/>
<reference evidence="6 7" key="1">
    <citation type="submission" date="2018-02" db="EMBL/GenBank/DDBJ databases">
        <title>The genomes of Aspergillus section Nigri reveals drivers in fungal speciation.</title>
        <authorList>
            <consortium name="DOE Joint Genome Institute"/>
            <person name="Vesth T.C."/>
            <person name="Nybo J."/>
            <person name="Theobald S."/>
            <person name="Brandl J."/>
            <person name="Frisvad J.C."/>
            <person name="Nielsen K.F."/>
            <person name="Lyhne E.K."/>
            <person name="Kogle M.E."/>
            <person name="Kuo A."/>
            <person name="Riley R."/>
            <person name="Clum A."/>
            <person name="Nolan M."/>
            <person name="Lipzen A."/>
            <person name="Salamov A."/>
            <person name="Henrissat B."/>
            <person name="Wiebenga A."/>
            <person name="De vries R.P."/>
            <person name="Grigoriev I.V."/>
            <person name="Mortensen U.H."/>
            <person name="Andersen M.R."/>
            <person name="Baker S.E."/>
        </authorList>
    </citation>
    <scope>NUCLEOTIDE SEQUENCE [LARGE SCALE GENOMIC DNA]</scope>
    <source>
        <strain evidence="6 7">CBS 115571</strain>
    </source>
</reference>
<dbReference type="Gene3D" id="1.20.120.1240">
    <property type="entry name" value="Dynamin, middle domain"/>
    <property type="match status" value="1"/>
</dbReference>
<dbReference type="InterPro" id="IPR030381">
    <property type="entry name" value="G_DYNAMIN_dom"/>
</dbReference>
<dbReference type="Pfam" id="PF00350">
    <property type="entry name" value="Dynamin_N"/>
    <property type="match status" value="1"/>
</dbReference>
<evidence type="ECO:0000256" key="3">
    <source>
        <dbReference type="SAM" id="MobiDB-lite"/>
    </source>
</evidence>
<dbReference type="PANTHER" id="PTHR11566">
    <property type="entry name" value="DYNAMIN"/>
    <property type="match status" value="1"/>
</dbReference>
<dbReference type="InterPro" id="IPR027417">
    <property type="entry name" value="P-loop_NTPase"/>
</dbReference>
<dbReference type="Pfam" id="PF01031">
    <property type="entry name" value="Dynamin_M"/>
    <property type="match status" value="1"/>
</dbReference>
<keyword evidence="1" id="KW-0547">Nucleotide-binding</keyword>
<dbReference type="InterPro" id="IPR045063">
    <property type="entry name" value="Dynamin_N"/>
</dbReference>
<feature type="domain" description="GED" evidence="4">
    <location>
        <begin position="706"/>
        <end position="802"/>
    </location>
</feature>
<dbReference type="CDD" id="cd08771">
    <property type="entry name" value="DLP_1"/>
    <property type="match status" value="1"/>
</dbReference>
<feature type="region of interest" description="Disordered" evidence="3">
    <location>
        <begin position="467"/>
        <end position="503"/>
    </location>
</feature>
<dbReference type="GO" id="GO:0005874">
    <property type="term" value="C:microtubule"/>
    <property type="evidence" value="ECO:0007669"/>
    <property type="project" value="TreeGrafter"/>
</dbReference>
<feature type="region of interest" description="Disordered" evidence="3">
    <location>
        <begin position="809"/>
        <end position="830"/>
    </location>
</feature>
<dbReference type="STRING" id="1450538.A0A2V5HQQ8"/>
<proteinExistence type="predicted"/>
<evidence type="ECO:0000256" key="1">
    <source>
        <dbReference type="ARBA" id="ARBA00022741"/>
    </source>
</evidence>
<evidence type="ECO:0000313" key="6">
    <source>
        <dbReference type="EMBL" id="PYI14247.1"/>
    </source>
</evidence>
<evidence type="ECO:0000259" key="4">
    <source>
        <dbReference type="PROSITE" id="PS51388"/>
    </source>
</evidence>
<dbReference type="GO" id="GO:0031623">
    <property type="term" value="P:receptor internalization"/>
    <property type="evidence" value="ECO:0007669"/>
    <property type="project" value="TreeGrafter"/>
</dbReference>
<evidence type="ECO:0000256" key="2">
    <source>
        <dbReference type="ARBA" id="ARBA00023134"/>
    </source>
</evidence>
<dbReference type="PROSITE" id="PS51718">
    <property type="entry name" value="G_DYNAMIN_2"/>
    <property type="match status" value="1"/>
</dbReference>
<dbReference type="GO" id="GO:0005525">
    <property type="term" value="F:GTP binding"/>
    <property type="evidence" value="ECO:0007669"/>
    <property type="project" value="InterPro"/>
</dbReference>
<sequence length="830" mass="95293">MTEHLSTVIRAKSAEMSGPSALKNDSINIITHDMKALVKKIQDLRHLGIEDSQIALPRICVIGDQSAGKSSLIEGMSEIKVPRAAGTCTRCPMEINLTESDPDQPWTCRVYLSRKYFYDTNQRVDKVSKKSHPFGPWHSQDQEDELFITLSDRDDVEEAIRWAQLAILNPLRPTAEYIPGQNCDTDENYCQAKFSPNVVRLDISAPGFPSLSFYDLPGVISQAEHEKDRYLVAMVENLVKEYITQANCIVLLTLPMTNDATNSSAARLMREVKSAKARTLGVLTKPDRIQSGESYVQWLEILEGDKFKLGHGYYVIRNNPDPTIQHAQARREEDAFFASEPWATELAAYQEKFGTRKLQTALSSLLLDQIQGCLPKVIEQIKAKSQRIDAELQTLPDPPSANSPFILCQMLNNFREHIQAHMDGGSADYPLLKMWGHLATDFKQVLIQTRPTVSILSQAEEREKVMYNQKDDDSDSEVTIVHPPTPTPGKRKALNHGDTPDTKRRFTPDLGRISSASPFDKVSREIKKFTWEGIRECNETASRGCLPDQIDPKAIEILNQRSVEHWKAPLMIFLDESHALVKKIMLEQVDEVFVQYQRTNLYREIRRIVEQYLQKLYQQHISWAEEIYEMEHNKPFTMNRIALEQATNQGFKVLVSARNERRFDLHQDRVGKYSKGDIRRDNEYKSMSQKPQELETLLGPDQYLPEMRIMAYARGYYDVASSRFADLICQSTHTKLFSKCRGQLIEEVQRELHINDHDMFERCCDLMAEEPERQHRRLVLQREKEKIVKAQTWLSAAKKDEPEDVYDNMTVKSQPQDDWAPFASSMDTSV</sequence>
<evidence type="ECO:0000259" key="5">
    <source>
        <dbReference type="PROSITE" id="PS51718"/>
    </source>
</evidence>
<gene>
    <name evidence="6" type="ORF">BO99DRAFT_485291</name>
</gene>
<keyword evidence="2" id="KW-0342">GTP-binding</keyword>
<dbReference type="SUPFAM" id="SSF52540">
    <property type="entry name" value="P-loop containing nucleoside triphosphate hydrolases"/>
    <property type="match status" value="1"/>
</dbReference>
<dbReference type="GO" id="GO:0005737">
    <property type="term" value="C:cytoplasm"/>
    <property type="evidence" value="ECO:0007669"/>
    <property type="project" value="TreeGrafter"/>
</dbReference>
<name>A0A2V5HQQ8_ASPV1</name>
<dbReference type="PRINTS" id="PR00195">
    <property type="entry name" value="DYNAMIN"/>
</dbReference>
<dbReference type="GO" id="GO:0003924">
    <property type="term" value="F:GTPase activity"/>
    <property type="evidence" value="ECO:0007669"/>
    <property type="project" value="InterPro"/>
</dbReference>
<dbReference type="EMBL" id="KZ825216">
    <property type="protein sequence ID" value="PYI14247.1"/>
    <property type="molecule type" value="Genomic_DNA"/>
</dbReference>
<evidence type="ECO:0000313" key="7">
    <source>
        <dbReference type="Proteomes" id="UP000249829"/>
    </source>
</evidence>
<dbReference type="FunFam" id="3.40.50.300:FF:001977">
    <property type="entry name" value="Dynamin GTPase, putative"/>
    <property type="match status" value="1"/>
</dbReference>
<dbReference type="InterPro" id="IPR022812">
    <property type="entry name" value="Dynamin"/>
</dbReference>
<dbReference type="InterPro" id="IPR001401">
    <property type="entry name" value="Dynamin_GTPase"/>
</dbReference>
<dbReference type="Gene3D" id="3.40.50.300">
    <property type="entry name" value="P-loop containing nucleotide triphosphate hydrolases"/>
    <property type="match status" value="1"/>
</dbReference>
<dbReference type="InterPro" id="IPR020850">
    <property type="entry name" value="GED_dom"/>
</dbReference>
<dbReference type="GO" id="GO:0008017">
    <property type="term" value="F:microtubule binding"/>
    <property type="evidence" value="ECO:0007669"/>
    <property type="project" value="TreeGrafter"/>
</dbReference>
<feature type="domain" description="Dynamin-type G" evidence="5">
    <location>
        <begin position="53"/>
        <end position="375"/>
    </location>
</feature>
<dbReference type="PANTHER" id="PTHR11566:SF131">
    <property type="entry name" value="GTPASE, PUTATIVE (AFU_ORTHOLOGUE AFUA_6G07630)-RELATED"/>
    <property type="match status" value="1"/>
</dbReference>
<organism evidence="6 7">
    <name type="scientific">Aspergillus violaceofuscus (strain CBS 115571)</name>
    <dbReference type="NCBI Taxonomy" id="1450538"/>
    <lineage>
        <taxon>Eukaryota</taxon>
        <taxon>Fungi</taxon>
        <taxon>Dikarya</taxon>
        <taxon>Ascomycota</taxon>
        <taxon>Pezizomycotina</taxon>
        <taxon>Eurotiomycetes</taxon>
        <taxon>Eurotiomycetidae</taxon>
        <taxon>Eurotiales</taxon>
        <taxon>Aspergillaceae</taxon>
        <taxon>Aspergillus</taxon>
    </lineage>
</organism>
<evidence type="ECO:0008006" key="8">
    <source>
        <dbReference type="Google" id="ProtNLM"/>
    </source>
</evidence>
<dbReference type="SMART" id="SM00053">
    <property type="entry name" value="DYNc"/>
    <property type="match status" value="1"/>
</dbReference>
<dbReference type="AlphaFoldDB" id="A0A2V5HQQ8"/>
<dbReference type="PROSITE" id="PS51388">
    <property type="entry name" value="GED"/>
    <property type="match status" value="1"/>
</dbReference>
<dbReference type="InterPro" id="IPR000375">
    <property type="entry name" value="Dynamin_stalk"/>
</dbReference>
<accession>A0A2V5HQQ8</accession>
<keyword evidence="7" id="KW-1185">Reference proteome</keyword>
<dbReference type="GO" id="GO:0005886">
    <property type="term" value="C:plasma membrane"/>
    <property type="evidence" value="ECO:0007669"/>
    <property type="project" value="TreeGrafter"/>
</dbReference>